<comment type="caution">
    <text evidence="2">The sequence shown here is derived from an EMBL/GenBank/DDBJ whole genome shotgun (WGS) entry which is preliminary data.</text>
</comment>
<dbReference type="Pfam" id="PF13551">
    <property type="entry name" value="HTH_29"/>
    <property type="match status" value="1"/>
</dbReference>
<reference evidence="2 3" key="1">
    <citation type="submission" date="2021-06" db="EMBL/GenBank/DDBJ databases">
        <authorList>
            <person name="Pan X."/>
        </authorList>
    </citation>
    <scope>NUCLEOTIDE SEQUENCE [LARGE SCALE GENOMIC DNA]</scope>
    <source>
        <strain evidence="2 3">4503</strain>
    </source>
</reference>
<name>A0ABS6CPH0_9ACTN</name>
<gene>
    <name evidence="2" type="ORF">KN815_33170</name>
</gene>
<evidence type="ECO:0000313" key="2">
    <source>
        <dbReference type="EMBL" id="MBU3868729.1"/>
    </source>
</evidence>
<protein>
    <submittedName>
        <fullName evidence="2">Helix-turn-helix domain-containing protein</fullName>
    </submittedName>
</protein>
<keyword evidence="3" id="KW-1185">Reference proteome</keyword>
<organism evidence="2 3">
    <name type="scientific">Streptomyces niphimycinicus</name>
    <dbReference type="NCBI Taxonomy" id="2842201"/>
    <lineage>
        <taxon>Bacteria</taxon>
        <taxon>Bacillati</taxon>
        <taxon>Actinomycetota</taxon>
        <taxon>Actinomycetes</taxon>
        <taxon>Kitasatosporales</taxon>
        <taxon>Streptomycetaceae</taxon>
        <taxon>Streptomyces</taxon>
    </lineage>
</organism>
<dbReference type="Proteomes" id="UP000720508">
    <property type="component" value="Unassembled WGS sequence"/>
</dbReference>
<evidence type="ECO:0000313" key="3">
    <source>
        <dbReference type="Proteomes" id="UP000720508"/>
    </source>
</evidence>
<accession>A0ABS6CPH0</accession>
<feature type="region of interest" description="Disordered" evidence="1">
    <location>
        <begin position="38"/>
        <end position="63"/>
    </location>
</feature>
<dbReference type="EMBL" id="JAHLEM010000470">
    <property type="protein sequence ID" value="MBU3868729.1"/>
    <property type="molecule type" value="Genomic_DNA"/>
</dbReference>
<evidence type="ECO:0000256" key="1">
    <source>
        <dbReference type="SAM" id="MobiDB-lite"/>
    </source>
</evidence>
<sequence>MLGCAEGKSNQQMAAELGIWPQTVGKWRRRFLESRLDGLADKPRPGARPEPAARHVGPAALPTPRQQSWRISWFTLAVPARVPSAAHASADAPVAAAIRAVAAAREVAATVESWSIRAEMPAPS</sequence>
<proteinExistence type="predicted"/>